<dbReference type="InterPro" id="IPR000014">
    <property type="entry name" value="PAS"/>
</dbReference>
<protein>
    <recommendedName>
        <fullName evidence="9">Diguanylate cyclase</fullName>
    </recommendedName>
</protein>
<evidence type="ECO:0000313" key="7">
    <source>
        <dbReference type="EMBL" id="ODB97004.1"/>
    </source>
</evidence>
<dbReference type="STRING" id="1818881.A3196_09650"/>
<reference evidence="7 8" key="1">
    <citation type="submission" date="2016-03" db="EMBL/GenBank/DDBJ databases">
        <title>Chemosynthetic sulphur-oxidizing symbionts of marine invertebrate animals are capable of nitrogen fixation.</title>
        <authorList>
            <person name="Petersen J.M."/>
            <person name="Kemper A."/>
            <person name="Gruber-Vodicka H."/>
            <person name="Cardini U."/>
            <person name="Geest Mvander."/>
            <person name="Kleiner M."/>
            <person name="Bulgheresi S."/>
            <person name="Fussmann M."/>
            <person name="Herbold C."/>
            <person name="Seah B.K.B."/>
            <person name="Antony C.Paul."/>
            <person name="Liu D."/>
            <person name="Belitz A."/>
            <person name="Weber M."/>
        </authorList>
    </citation>
    <scope>NUCLEOTIDE SEQUENCE [LARGE SCALE GENOMIC DNA]</scope>
    <source>
        <strain evidence="7">G_D</strain>
    </source>
</reference>
<feature type="domain" description="EAL" evidence="5">
    <location>
        <begin position="603"/>
        <end position="856"/>
    </location>
</feature>
<dbReference type="PROSITE" id="PS50883">
    <property type="entry name" value="EAL"/>
    <property type="match status" value="1"/>
</dbReference>
<dbReference type="CDD" id="cd01948">
    <property type="entry name" value="EAL"/>
    <property type="match status" value="1"/>
</dbReference>
<evidence type="ECO:0008006" key="9">
    <source>
        <dbReference type="Google" id="ProtNLM"/>
    </source>
</evidence>
<dbReference type="PANTHER" id="PTHR44757">
    <property type="entry name" value="DIGUANYLATE CYCLASE DGCP"/>
    <property type="match status" value="1"/>
</dbReference>
<feature type="domain" description="PAC" evidence="4">
    <location>
        <begin position="375"/>
        <end position="427"/>
    </location>
</feature>
<dbReference type="InterPro" id="IPR000160">
    <property type="entry name" value="GGDEF_dom"/>
</dbReference>
<dbReference type="CDD" id="cd01949">
    <property type="entry name" value="GGDEF"/>
    <property type="match status" value="1"/>
</dbReference>
<accession>A0A1E2UR79</accession>
<dbReference type="InterPro" id="IPR013767">
    <property type="entry name" value="PAS_fold"/>
</dbReference>
<dbReference type="Pfam" id="PF00563">
    <property type="entry name" value="EAL"/>
    <property type="match status" value="1"/>
</dbReference>
<dbReference type="InterPro" id="IPR000700">
    <property type="entry name" value="PAS-assoc_C"/>
</dbReference>
<evidence type="ECO:0000313" key="8">
    <source>
        <dbReference type="Proteomes" id="UP000094849"/>
    </source>
</evidence>
<dbReference type="AlphaFoldDB" id="A0A1E2UR79"/>
<dbReference type="RefSeq" id="WP_069024403.1">
    <property type="nucleotide sequence ID" value="NZ_LVJZ01000003.1"/>
</dbReference>
<evidence type="ECO:0000256" key="2">
    <source>
        <dbReference type="SAM" id="Phobius"/>
    </source>
</evidence>
<feature type="transmembrane region" description="Helical" evidence="2">
    <location>
        <begin position="12"/>
        <end position="33"/>
    </location>
</feature>
<keyword evidence="2" id="KW-1133">Transmembrane helix</keyword>
<dbReference type="InterPro" id="IPR029787">
    <property type="entry name" value="Nucleotide_cyclase"/>
</dbReference>
<keyword evidence="8" id="KW-1185">Reference proteome</keyword>
<evidence type="ECO:0000259" key="3">
    <source>
        <dbReference type="PROSITE" id="PS50112"/>
    </source>
</evidence>
<dbReference type="InterPro" id="IPR035919">
    <property type="entry name" value="EAL_sf"/>
</dbReference>
<dbReference type="PANTHER" id="PTHR44757:SF4">
    <property type="entry name" value="DIGUANYLATE CYCLASE DGCE-RELATED"/>
    <property type="match status" value="1"/>
</dbReference>
<dbReference type="SUPFAM" id="SSF55073">
    <property type="entry name" value="Nucleotide cyclase"/>
    <property type="match status" value="1"/>
</dbReference>
<dbReference type="NCBIfam" id="TIGR00229">
    <property type="entry name" value="sensory_box"/>
    <property type="match status" value="1"/>
</dbReference>
<organism evidence="7 8">
    <name type="scientific">Candidatus Thiodiazotropha endoloripes</name>
    <dbReference type="NCBI Taxonomy" id="1818881"/>
    <lineage>
        <taxon>Bacteria</taxon>
        <taxon>Pseudomonadati</taxon>
        <taxon>Pseudomonadota</taxon>
        <taxon>Gammaproteobacteria</taxon>
        <taxon>Chromatiales</taxon>
        <taxon>Sedimenticolaceae</taxon>
        <taxon>Candidatus Thiodiazotropha</taxon>
    </lineage>
</organism>
<dbReference type="EMBL" id="LVJZ01000003">
    <property type="protein sequence ID" value="ODB97004.1"/>
    <property type="molecule type" value="Genomic_DNA"/>
</dbReference>
<proteinExistence type="predicted"/>
<dbReference type="PROSITE" id="PS50113">
    <property type="entry name" value="PAC"/>
    <property type="match status" value="1"/>
</dbReference>
<sequence length="863" mass="97454">MVEQVNRKPFLLLVSISTLLFMLMLFGAVWIFIKHQHEHHMEVTKALARGQMEVISFITQEELQKGNYDTIALLFKQWASQYVEVDEVELISKNGFMIAGYGPLNPADRRFVTEKEITYSYRGNAKLMMAYSLEGAHKLTSELVFQMILAGLSISFVFSLLFYLFASRRQEAGLLTNMVDELKDAESRNKRLAAYPKANPNPIAAFELDGKERFYNPAFKRLIDLLHAKDSSVLLPDDHAEILKRIGSGENQLYAEVDTGYKHLLLHYQWIDLVQEVYVYIQDVTALRLAEQALIDERNQARTTLSSIADAVVTTDANGRVVYMNDAALKILDQDAESVIGKHFEAVFVLMDEELDTQIDDLLVKCQLNKTGAVVSQLARLALVDGNNLHVNITANRILAKDKEMSGIVVVIRDVTRERRLQEELYRQASHDNLTELLNRSAFESHLEQSLESARKRGHEHILCFMDLDQFKVVNDTCGHVAGDELLRQIAAIMRRHFRGSDVLARVGGDEFGAILTDCPLSMAQDRVNGLRKEIQEHTFTWQEHNFRISISIGIAEIDQYSESIGMLMSSVDAACYSAKDSGRNCITVYQRDSSSTKQLLGQMQWVSQINNALSEDRLVLYAQPIADLQSNDLVIKGVEILVRMRSQEGELIPPGAFLPSAERYDLIDRIDYSVIEKVMRLLSQSGPDHPDCFINISGMTLSRNELSAKLKLLLDKYQINPQKLVFEVTETAAIQNLTSALKIINDLKELGCRFALDDFGSGLSSFGYLKNLPIDFVKIDGMFVKEINKNPVDKGMVEAIKTVADTMGLVTIAEFVEDSLIQEELKRVGIYYAQGYSIARPKPIEDYINSRNGQSNIIWLSS</sequence>
<dbReference type="Pfam" id="PF00989">
    <property type="entry name" value="PAS"/>
    <property type="match status" value="1"/>
</dbReference>
<comment type="caution">
    <text evidence="7">The sequence shown here is derived from an EMBL/GenBank/DDBJ whole genome shotgun (WGS) entry which is preliminary data.</text>
</comment>
<dbReference type="PROSITE" id="PS50887">
    <property type="entry name" value="GGDEF"/>
    <property type="match status" value="1"/>
</dbReference>
<dbReference type="SMART" id="SM00091">
    <property type="entry name" value="PAS"/>
    <property type="match status" value="2"/>
</dbReference>
<dbReference type="GO" id="GO:0006355">
    <property type="term" value="P:regulation of DNA-templated transcription"/>
    <property type="evidence" value="ECO:0007669"/>
    <property type="project" value="InterPro"/>
</dbReference>
<dbReference type="Gene3D" id="3.20.20.450">
    <property type="entry name" value="EAL domain"/>
    <property type="match status" value="1"/>
</dbReference>
<dbReference type="Gene3D" id="3.30.70.270">
    <property type="match status" value="1"/>
</dbReference>
<dbReference type="NCBIfam" id="TIGR00254">
    <property type="entry name" value="GGDEF"/>
    <property type="match status" value="1"/>
</dbReference>
<dbReference type="Gene3D" id="3.30.450.20">
    <property type="entry name" value="PAS domain"/>
    <property type="match status" value="1"/>
</dbReference>
<feature type="domain" description="GGDEF" evidence="6">
    <location>
        <begin position="459"/>
        <end position="592"/>
    </location>
</feature>
<dbReference type="CDD" id="cd00130">
    <property type="entry name" value="PAS"/>
    <property type="match status" value="1"/>
</dbReference>
<evidence type="ECO:0000259" key="5">
    <source>
        <dbReference type="PROSITE" id="PS50883"/>
    </source>
</evidence>
<keyword evidence="2" id="KW-0472">Membrane</keyword>
<dbReference type="Proteomes" id="UP000094849">
    <property type="component" value="Unassembled WGS sequence"/>
</dbReference>
<dbReference type="InterPro" id="IPR052155">
    <property type="entry name" value="Biofilm_reg_signaling"/>
</dbReference>
<feature type="domain" description="PAS" evidence="3">
    <location>
        <begin position="297"/>
        <end position="354"/>
    </location>
</feature>
<comment type="cofactor">
    <cofactor evidence="1">
        <name>Mg(2+)</name>
        <dbReference type="ChEBI" id="CHEBI:18420"/>
    </cofactor>
</comment>
<dbReference type="GO" id="GO:0003824">
    <property type="term" value="F:catalytic activity"/>
    <property type="evidence" value="ECO:0007669"/>
    <property type="project" value="UniProtKB-ARBA"/>
</dbReference>
<dbReference type="PROSITE" id="PS50112">
    <property type="entry name" value="PAS"/>
    <property type="match status" value="1"/>
</dbReference>
<dbReference type="SUPFAM" id="SSF141868">
    <property type="entry name" value="EAL domain-like"/>
    <property type="match status" value="1"/>
</dbReference>
<dbReference type="InterPro" id="IPR035965">
    <property type="entry name" value="PAS-like_dom_sf"/>
</dbReference>
<dbReference type="Pfam" id="PF00990">
    <property type="entry name" value="GGDEF"/>
    <property type="match status" value="1"/>
</dbReference>
<dbReference type="InterPro" id="IPR043128">
    <property type="entry name" value="Rev_trsase/Diguanyl_cyclase"/>
</dbReference>
<name>A0A1E2UR79_9GAMM</name>
<dbReference type="SUPFAM" id="SSF55785">
    <property type="entry name" value="PYP-like sensor domain (PAS domain)"/>
    <property type="match status" value="1"/>
</dbReference>
<keyword evidence="2" id="KW-0812">Transmembrane</keyword>
<dbReference type="FunFam" id="3.30.70.270:FF:000001">
    <property type="entry name" value="Diguanylate cyclase domain protein"/>
    <property type="match status" value="1"/>
</dbReference>
<dbReference type="InterPro" id="IPR001633">
    <property type="entry name" value="EAL_dom"/>
</dbReference>
<evidence type="ECO:0000256" key="1">
    <source>
        <dbReference type="ARBA" id="ARBA00001946"/>
    </source>
</evidence>
<gene>
    <name evidence="7" type="ORF">A3196_09650</name>
</gene>
<dbReference type="SMART" id="SM00267">
    <property type="entry name" value="GGDEF"/>
    <property type="match status" value="1"/>
</dbReference>
<feature type="transmembrane region" description="Helical" evidence="2">
    <location>
        <begin position="143"/>
        <end position="166"/>
    </location>
</feature>
<dbReference type="SMART" id="SM00052">
    <property type="entry name" value="EAL"/>
    <property type="match status" value="1"/>
</dbReference>
<evidence type="ECO:0000259" key="4">
    <source>
        <dbReference type="PROSITE" id="PS50113"/>
    </source>
</evidence>
<evidence type="ECO:0000259" key="6">
    <source>
        <dbReference type="PROSITE" id="PS50887"/>
    </source>
</evidence>